<name>A0AAE1RCV5_9SOLA</name>
<comment type="caution">
    <text evidence="2">The sequence shown here is derived from an EMBL/GenBank/DDBJ whole genome shotgun (WGS) entry which is preliminary data.</text>
</comment>
<keyword evidence="1" id="KW-1133">Transmembrane helix</keyword>
<evidence type="ECO:0000313" key="2">
    <source>
        <dbReference type="EMBL" id="KAK4348858.1"/>
    </source>
</evidence>
<accession>A0AAE1RCV5</accession>
<dbReference type="Proteomes" id="UP001291623">
    <property type="component" value="Unassembled WGS sequence"/>
</dbReference>
<dbReference type="AlphaFoldDB" id="A0AAE1RCV5"/>
<dbReference type="EMBL" id="JAVYJV010000017">
    <property type="protein sequence ID" value="KAK4348858.1"/>
    <property type="molecule type" value="Genomic_DNA"/>
</dbReference>
<keyword evidence="3" id="KW-1185">Reference proteome</keyword>
<sequence>MISITYFNSLIAENCVDSSCPGNNDQWLCHVSFFLSEVNGLLFGFVACLGASAYVVFLVYLISRRHNQAEFNGFTHLTN</sequence>
<organism evidence="2 3">
    <name type="scientific">Anisodus tanguticus</name>
    <dbReference type="NCBI Taxonomy" id="243964"/>
    <lineage>
        <taxon>Eukaryota</taxon>
        <taxon>Viridiplantae</taxon>
        <taxon>Streptophyta</taxon>
        <taxon>Embryophyta</taxon>
        <taxon>Tracheophyta</taxon>
        <taxon>Spermatophyta</taxon>
        <taxon>Magnoliopsida</taxon>
        <taxon>eudicotyledons</taxon>
        <taxon>Gunneridae</taxon>
        <taxon>Pentapetalae</taxon>
        <taxon>asterids</taxon>
        <taxon>lamiids</taxon>
        <taxon>Solanales</taxon>
        <taxon>Solanaceae</taxon>
        <taxon>Solanoideae</taxon>
        <taxon>Hyoscyameae</taxon>
        <taxon>Anisodus</taxon>
    </lineage>
</organism>
<evidence type="ECO:0000313" key="3">
    <source>
        <dbReference type="Proteomes" id="UP001291623"/>
    </source>
</evidence>
<gene>
    <name evidence="2" type="ORF">RND71_031613</name>
</gene>
<evidence type="ECO:0000256" key="1">
    <source>
        <dbReference type="SAM" id="Phobius"/>
    </source>
</evidence>
<reference evidence="2" key="1">
    <citation type="submission" date="2023-12" db="EMBL/GenBank/DDBJ databases">
        <title>Genome assembly of Anisodus tanguticus.</title>
        <authorList>
            <person name="Wang Y.-J."/>
        </authorList>
    </citation>
    <scope>NUCLEOTIDE SEQUENCE</scope>
    <source>
        <strain evidence="2">KB-2021</strain>
        <tissue evidence="2">Leaf</tissue>
    </source>
</reference>
<feature type="transmembrane region" description="Helical" evidence="1">
    <location>
        <begin position="41"/>
        <end position="62"/>
    </location>
</feature>
<proteinExistence type="predicted"/>
<protein>
    <submittedName>
        <fullName evidence="2">Uncharacterized protein</fullName>
    </submittedName>
</protein>
<keyword evidence="1" id="KW-0812">Transmembrane</keyword>
<keyword evidence="1" id="KW-0472">Membrane</keyword>